<dbReference type="PANTHER" id="PTHR37314:SF4">
    <property type="entry name" value="UPF0700 TRANSMEMBRANE PROTEIN YOAK"/>
    <property type="match status" value="1"/>
</dbReference>
<proteinExistence type="predicted"/>
<evidence type="ECO:0000313" key="3">
    <source>
        <dbReference type="EMBL" id="MDN3619521.1"/>
    </source>
</evidence>
<dbReference type="Proteomes" id="UP001228636">
    <property type="component" value="Unassembled WGS sequence"/>
</dbReference>
<keyword evidence="1" id="KW-0472">Membrane</keyword>
<evidence type="ECO:0000313" key="2">
    <source>
        <dbReference type="EMBL" id="AUC23419.1"/>
    </source>
</evidence>
<feature type="transmembrane region" description="Helical" evidence="1">
    <location>
        <begin position="120"/>
        <end position="139"/>
    </location>
</feature>
<feature type="transmembrane region" description="Helical" evidence="1">
    <location>
        <begin position="210"/>
        <end position="229"/>
    </location>
</feature>
<reference evidence="3 5" key="1">
    <citation type="journal article" date="2014" name="Int. J. Syst. Evol. Microbiol.">
        <title>Complete genome sequence of Corynebacterium casei LMG S-19264T (=DSM 44701T), isolated from a smear-ripened cheese.</title>
        <authorList>
            <consortium name="US DOE Joint Genome Institute (JGI-PGF)"/>
            <person name="Walter F."/>
            <person name="Albersmeier A."/>
            <person name="Kalinowski J."/>
            <person name="Ruckert C."/>
        </authorList>
    </citation>
    <scope>NUCLEOTIDE SEQUENCE [LARGE SCALE GENOMIC DNA]</scope>
    <source>
        <strain evidence="3 5">CECT 8670</strain>
    </source>
</reference>
<name>A0AAJ1QWL0_9FLAO</name>
<dbReference type="Pfam" id="PF06912">
    <property type="entry name" value="DUF1275"/>
    <property type="match status" value="1"/>
</dbReference>
<feature type="transmembrane region" description="Helical" evidence="1">
    <location>
        <begin position="184"/>
        <end position="204"/>
    </location>
</feature>
<keyword evidence="1" id="KW-0812">Transmembrane</keyword>
<dbReference type="PANTHER" id="PTHR37314">
    <property type="entry name" value="SLR0142 PROTEIN"/>
    <property type="match status" value="1"/>
</dbReference>
<protein>
    <submittedName>
        <fullName evidence="3">YoaK family protein</fullName>
    </submittedName>
</protein>
<evidence type="ECO:0000313" key="5">
    <source>
        <dbReference type="Proteomes" id="UP001228636"/>
    </source>
</evidence>
<dbReference type="RefSeq" id="WP_165731091.1">
    <property type="nucleotide sequence ID" value="NZ_CP019336.1"/>
</dbReference>
<accession>A0AAJ1QWL0</accession>
<feature type="transmembrane region" description="Helical" evidence="1">
    <location>
        <begin position="95"/>
        <end position="114"/>
    </location>
</feature>
<sequence>MFRHQGKSRTLKHNLRIATILSFVAGIVNVSGFLAFKQLTTNVTGHFALFIYDVANFDFWKGTIYFLYIFSFLLGSFLSSFLIEKYSENKKLNVFVLPTVIECLVLISIGLISNFMELEYANLIICLLLFAMGLQNSFVTKISNAVVRTTHLTGLFTDLGIDLSLLCFPKLAPQKELLKSNIKLRVYIILFFFAGGLIGGFFYSKLDLKLNTLILAALFLLASLFFDDFRYKVIKTRRKYYQKKKVQ</sequence>
<feature type="transmembrane region" description="Helical" evidence="1">
    <location>
        <begin position="59"/>
        <end position="83"/>
    </location>
</feature>
<feature type="transmembrane region" description="Helical" evidence="1">
    <location>
        <begin position="20"/>
        <end position="39"/>
    </location>
</feature>
<keyword evidence="1" id="KW-1133">Transmembrane helix</keyword>
<gene>
    <name evidence="2" type="ORF">BTO15_15500</name>
    <name evidence="3" type="ORF">QWY81_08665</name>
</gene>
<reference evidence="2 4" key="2">
    <citation type="submission" date="2017-02" db="EMBL/GenBank/DDBJ databases">
        <title>Trade-off between light-utilization and light-protection in marine flavobacteria.</title>
        <authorList>
            <person name="Kumagai Y."/>
            <person name="Yoshizawa S."/>
            <person name="Kogure K."/>
            <person name="Iwasaki W."/>
        </authorList>
    </citation>
    <scope>NUCLEOTIDE SEQUENCE [LARGE SCALE GENOMIC DNA]</scope>
    <source>
        <strain evidence="2 4">KCTC 23670</strain>
    </source>
</reference>
<evidence type="ECO:0000256" key="1">
    <source>
        <dbReference type="SAM" id="Phobius"/>
    </source>
</evidence>
<dbReference type="EMBL" id="JAUFQH010000006">
    <property type="protein sequence ID" value="MDN3619521.1"/>
    <property type="molecule type" value="Genomic_DNA"/>
</dbReference>
<organism evidence="3 5">
    <name type="scientific">Polaribacter sejongensis</name>
    <dbReference type="NCBI Taxonomy" id="985043"/>
    <lineage>
        <taxon>Bacteria</taxon>
        <taxon>Pseudomonadati</taxon>
        <taxon>Bacteroidota</taxon>
        <taxon>Flavobacteriia</taxon>
        <taxon>Flavobacteriales</taxon>
        <taxon>Flavobacteriaceae</taxon>
    </lineage>
</organism>
<dbReference type="InterPro" id="IPR010699">
    <property type="entry name" value="DUF1275"/>
</dbReference>
<dbReference type="AlphaFoldDB" id="A0AAJ1QWL0"/>
<keyword evidence="4" id="KW-1185">Reference proteome</keyword>
<dbReference type="EMBL" id="CP019336">
    <property type="protein sequence ID" value="AUC23419.1"/>
    <property type="molecule type" value="Genomic_DNA"/>
</dbReference>
<reference evidence="3" key="3">
    <citation type="submission" date="2023-06" db="EMBL/GenBank/DDBJ databases">
        <authorList>
            <person name="Lucena T."/>
            <person name="Sun Q."/>
        </authorList>
    </citation>
    <scope>NUCLEOTIDE SEQUENCE</scope>
    <source>
        <strain evidence="3">CECT 8670</strain>
    </source>
</reference>
<evidence type="ECO:0000313" key="4">
    <source>
        <dbReference type="Proteomes" id="UP000232721"/>
    </source>
</evidence>
<dbReference type="Proteomes" id="UP000232721">
    <property type="component" value="Chromosome"/>
</dbReference>